<organism evidence="1 2">
    <name type="scientific">Coemansia linderi</name>
    <dbReference type="NCBI Taxonomy" id="2663919"/>
    <lineage>
        <taxon>Eukaryota</taxon>
        <taxon>Fungi</taxon>
        <taxon>Fungi incertae sedis</taxon>
        <taxon>Zoopagomycota</taxon>
        <taxon>Kickxellomycotina</taxon>
        <taxon>Kickxellomycetes</taxon>
        <taxon>Kickxellales</taxon>
        <taxon>Kickxellaceae</taxon>
        <taxon>Coemansia</taxon>
    </lineage>
</organism>
<dbReference type="EMBL" id="JANBUK010001394">
    <property type="protein sequence ID" value="KAJ2781517.1"/>
    <property type="molecule type" value="Genomic_DNA"/>
</dbReference>
<gene>
    <name evidence="1" type="ORF">GGI18_003708</name>
</gene>
<name>A0ACC1KBC2_9FUNG</name>
<evidence type="ECO:0000313" key="2">
    <source>
        <dbReference type="Proteomes" id="UP001140066"/>
    </source>
</evidence>
<protein>
    <submittedName>
        <fullName evidence="1">Uncharacterized protein</fullName>
    </submittedName>
</protein>
<comment type="caution">
    <text evidence="1">The sequence shown here is derived from an EMBL/GenBank/DDBJ whole genome shotgun (WGS) entry which is preliminary data.</text>
</comment>
<sequence length="457" mass="50794">MLVGPSNIEQEAFDDYSWSVIESEIRPFAQKIRQMTPRLKKVSIKIAPSDGSDFRLPVPLFNSLLAHLSKPVTEIAYELHSLPITIDQQLSGLTNLHFATMDTHDGGKQITQLARRNASTLQKLSIGVHIFTEIAGLFKNPGGGYVQCPRLQMLRLSDWQDDDDSRQTVFPGAVPFPNLRFLDLEYFNVFGDDTIFRGNAGTLECLLIMPSPQTLKALREHNVFTPTSHPKLHYVSFGMKLKSAQDPPRADVEYIQFLLSIGASAPVRVIREDLAGHSIKSMLPALGEHACIQALTLSGFRLNLWGILALVKQLPLLSDVHSLTCKLGPLPSGIARHKLPKYVLAKHAPCGKRFRCWRFTLGDNSDVEESVHCVLLVALACPNFDYAAVDTTSRGLFMAHMKRVIVADGFRSYASRLERLLFGGAENKFPSVAKALADKKGVRKGLTWQDIVADLRI</sequence>
<evidence type="ECO:0000313" key="1">
    <source>
        <dbReference type="EMBL" id="KAJ2781517.1"/>
    </source>
</evidence>
<reference evidence="1" key="1">
    <citation type="submission" date="2022-07" db="EMBL/GenBank/DDBJ databases">
        <title>Phylogenomic reconstructions and comparative analyses of Kickxellomycotina fungi.</title>
        <authorList>
            <person name="Reynolds N.K."/>
            <person name="Stajich J.E."/>
            <person name="Barry K."/>
            <person name="Grigoriev I.V."/>
            <person name="Crous P."/>
            <person name="Smith M.E."/>
        </authorList>
    </citation>
    <scope>NUCLEOTIDE SEQUENCE</scope>
    <source>
        <strain evidence="1">BCRC 34191</strain>
    </source>
</reference>
<accession>A0ACC1KBC2</accession>
<proteinExistence type="predicted"/>
<keyword evidence="2" id="KW-1185">Reference proteome</keyword>
<dbReference type="Proteomes" id="UP001140066">
    <property type="component" value="Unassembled WGS sequence"/>
</dbReference>